<comment type="caution">
    <text evidence="2">The sequence shown here is derived from an EMBL/GenBank/DDBJ whole genome shotgun (WGS) entry which is preliminary data.</text>
</comment>
<keyword evidence="1" id="KW-1133">Transmembrane helix</keyword>
<sequence>MTDDIAPPPAAPDRRFGRLLAAGLAAVVAGGACAMGAALAGRSEVRVTSVDPYIARQERFMAALPPRIDLRVGPHAPGSTPTEATARDLVRRYDCRHLGWDAAEQTLVQSDVDRYLLTVQELQLVHDGRADYRFPVAGGPDPVLLTCRGTGVWGDGTDLNPMTFHLKVTAGYEVYTEYTLD</sequence>
<evidence type="ECO:0000313" key="3">
    <source>
        <dbReference type="Proteomes" id="UP000652013"/>
    </source>
</evidence>
<accession>A0A8J4DH08</accession>
<protein>
    <submittedName>
        <fullName evidence="2">Uncharacterized protein</fullName>
    </submittedName>
</protein>
<reference evidence="2" key="1">
    <citation type="submission" date="2021-01" db="EMBL/GenBank/DDBJ databases">
        <title>Whole genome shotgun sequence of Spirilliplanes yamanashiensis NBRC 15828.</title>
        <authorList>
            <person name="Komaki H."/>
            <person name="Tamura T."/>
        </authorList>
    </citation>
    <scope>NUCLEOTIDE SEQUENCE</scope>
    <source>
        <strain evidence="2">NBRC 15828</strain>
    </source>
</reference>
<dbReference type="RefSeq" id="WP_203936350.1">
    <property type="nucleotide sequence ID" value="NZ_BAAAGJ010000005.1"/>
</dbReference>
<dbReference type="Proteomes" id="UP000652013">
    <property type="component" value="Unassembled WGS sequence"/>
</dbReference>
<organism evidence="2 3">
    <name type="scientific">Spirilliplanes yamanashiensis</name>
    <dbReference type="NCBI Taxonomy" id="42233"/>
    <lineage>
        <taxon>Bacteria</taxon>
        <taxon>Bacillati</taxon>
        <taxon>Actinomycetota</taxon>
        <taxon>Actinomycetes</taxon>
        <taxon>Micromonosporales</taxon>
        <taxon>Micromonosporaceae</taxon>
        <taxon>Spirilliplanes</taxon>
    </lineage>
</organism>
<evidence type="ECO:0000313" key="2">
    <source>
        <dbReference type="EMBL" id="GIJ01018.1"/>
    </source>
</evidence>
<dbReference type="EMBL" id="BOOY01000002">
    <property type="protein sequence ID" value="GIJ01018.1"/>
    <property type="molecule type" value="Genomic_DNA"/>
</dbReference>
<dbReference type="AlphaFoldDB" id="A0A8J4DH08"/>
<keyword evidence="1" id="KW-0812">Transmembrane</keyword>
<name>A0A8J4DH08_9ACTN</name>
<dbReference type="InterPro" id="IPR006311">
    <property type="entry name" value="TAT_signal"/>
</dbReference>
<gene>
    <name evidence="2" type="ORF">Sya03_03700</name>
</gene>
<dbReference type="PROSITE" id="PS51318">
    <property type="entry name" value="TAT"/>
    <property type="match status" value="1"/>
</dbReference>
<evidence type="ECO:0000256" key="1">
    <source>
        <dbReference type="SAM" id="Phobius"/>
    </source>
</evidence>
<keyword evidence="3" id="KW-1185">Reference proteome</keyword>
<keyword evidence="1" id="KW-0472">Membrane</keyword>
<proteinExistence type="predicted"/>
<feature type="transmembrane region" description="Helical" evidence="1">
    <location>
        <begin position="20"/>
        <end position="40"/>
    </location>
</feature>